<dbReference type="FunCoup" id="A0A1Z5R269">
    <property type="interactions" value="8"/>
</dbReference>
<evidence type="ECO:0000256" key="2">
    <source>
        <dbReference type="ARBA" id="ARBA00022821"/>
    </source>
</evidence>
<keyword evidence="9" id="KW-1185">Reference proteome</keyword>
<dbReference type="FunFam" id="3.40.50.300:FF:001091">
    <property type="entry name" value="Probable disease resistance protein At1g61300"/>
    <property type="match status" value="1"/>
</dbReference>
<dbReference type="PROSITE" id="PS50082">
    <property type="entry name" value="WD_REPEATS_2"/>
    <property type="match status" value="1"/>
</dbReference>
<dbReference type="Gene3D" id="2.130.10.10">
    <property type="entry name" value="YVTN repeat-like/Quinoprotein amine dehydrogenase"/>
    <property type="match status" value="1"/>
</dbReference>
<proteinExistence type="predicted"/>
<dbReference type="InterPro" id="IPR058922">
    <property type="entry name" value="WHD_DRP"/>
</dbReference>
<dbReference type="PANTHER" id="PTHR44083">
    <property type="entry name" value="TOPLESS-RELATED PROTEIN 1-RELATED"/>
    <property type="match status" value="1"/>
</dbReference>
<feature type="domain" description="NB-ARC" evidence="5">
    <location>
        <begin position="117"/>
        <end position="268"/>
    </location>
</feature>
<dbReference type="Proteomes" id="UP000000768">
    <property type="component" value="Chromosome 9"/>
</dbReference>
<feature type="repeat" description="WD" evidence="3">
    <location>
        <begin position="1077"/>
        <end position="1118"/>
    </location>
</feature>
<dbReference type="GO" id="GO:0009626">
    <property type="term" value="P:plant-type hypersensitive response"/>
    <property type="evidence" value="ECO:0007669"/>
    <property type="project" value="UniProtKB-ARBA"/>
</dbReference>
<dbReference type="GO" id="GO:0002758">
    <property type="term" value="P:innate immune response-activating signaling pathway"/>
    <property type="evidence" value="ECO:0007669"/>
    <property type="project" value="UniProtKB-ARBA"/>
</dbReference>
<name>A0A1Z5R269_SORBI</name>
<dbReference type="Pfam" id="PF23598">
    <property type="entry name" value="LRR_14"/>
    <property type="match status" value="1"/>
</dbReference>
<accession>A0A1Z5R269</accession>
<dbReference type="FunFam" id="1.10.10.10:FF:000322">
    <property type="entry name" value="Probable disease resistance protein At1g63360"/>
    <property type="match status" value="1"/>
</dbReference>
<reference evidence="8 9" key="1">
    <citation type="journal article" date="2009" name="Nature">
        <title>The Sorghum bicolor genome and the diversification of grasses.</title>
        <authorList>
            <person name="Paterson A.H."/>
            <person name="Bowers J.E."/>
            <person name="Bruggmann R."/>
            <person name="Dubchak I."/>
            <person name="Grimwood J."/>
            <person name="Gundlach H."/>
            <person name="Haberer G."/>
            <person name="Hellsten U."/>
            <person name="Mitros T."/>
            <person name="Poliakov A."/>
            <person name="Schmutz J."/>
            <person name="Spannagl M."/>
            <person name="Tang H."/>
            <person name="Wang X."/>
            <person name="Wicker T."/>
            <person name="Bharti A.K."/>
            <person name="Chapman J."/>
            <person name="Feltus F.A."/>
            <person name="Gowik U."/>
            <person name="Grigoriev I.V."/>
            <person name="Lyons E."/>
            <person name="Maher C.A."/>
            <person name="Martis M."/>
            <person name="Narechania A."/>
            <person name="Otillar R.P."/>
            <person name="Penning B.W."/>
            <person name="Salamov A.A."/>
            <person name="Wang Y."/>
            <person name="Zhang L."/>
            <person name="Carpita N.C."/>
            <person name="Freeling M."/>
            <person name="Gingle A.R."/>
            <person name="Hash C.T."/>
            <person name="Keller B."/>
            <person name="Klein P."/>
            <person name="Kresovich S."/>
            <person name="McCann M.C."/>
            <person name="Ming R."/>
            <person name="Peterson D.G."/>
            <person name="Mehboob-ur-Rahman"/>
            <person name="Ware D."/>
            <person name="Westhoff P."/>
            <person name="Mayer K.F."/>
            <person name="Messing J."/>
            <person name="Rokhsar D.S."/>
        </authorList>
    </citation>
    <scope>NUCLEOTIDE SEQUENCE [LARGE SCALE GENOMIC DNA]</scope>
    <source>
        <strain evidence="9">cv. BTx623</strain>
    </source>
</reference>
<dbReference type="InParanoid" id="A0A1Z5R269"/>
<dbReference type="InterPro" id="IPR055414">
    <property type="entry name" value="LRR_R13L4/SHOC2-like"/>
</dbReference>
<dbReference type="GO" id="GO:0005829">
    <property type="term" value="C:cytosol"/>
    <property type="evidence" value="ECO:0007669"/>
    <property type="project" value="UniProtKB-ARBA"/>
</dbReference>
<dbReference type="GO" id="GO:0043531">
    <property type="term" value="F:ADP binding"/>
    <property type="evidence" value="ECO:0007669"/>
    <property type="project" value="InterPro"/>
</dbReference>
<dbReference type="InterPro" id="IPR036322">
    <property type="entry name" value="WD40_repeat_dom_sf"/>
</dbReference>
<evidence type="ECO:0000313" key="8">
    <source>
        <dbReference type="EMBL" id="OQU77456.1"/>
    </source>
</evidence>
<dbReference type="SUPFAM" id="SSF52540">
    <property type="entry name" value="P-loop containing nucleoside triphosphate hydrolases"/>
    <property type="match status" value="1"/>
</dbReference>
<keyword evidence="2" id="KW-0611">Plant defense</keyword>
<dbReference type="GO" id="GO:0006355">
    <property type="term" value="P:regulation of DNA-templated transcription"/>
    <property type="evidence" value="ECO:0000318"/>
    <property type="project" value="GO_Central"/>
</dbReference>
<organism evidence="8 9">
    <name type="scientific">Sorghum bicolor</name>
    <name type="common">Sorghum</name>
    <name type="synonym">Sorghum vulgare</name>
    <dbReference type="NCBI Taxonomy" id="4558"/>
    <lineage>
        <taxon>Eukaryota</taxon>
        <taxon>Viridiplantae</taxon>
        <taxon>Streptophyta</taxon>
        <taxon>Embryophyta</taxon>
        <taxon>Tracheophyta</taxon>
        <taxon>Spermatophyta</taxon>
        <taxon>Magnoliopsida</taxon>
        <taxon>Liliopsida</taxon>
        <taxon>Poales</taxon>
        <taxon>Poaceae</taxon>
        <taxon>PACMAD clade</taxon>
        <taxon>Panicoideae</taxon>
        <taxon>Andropogonodae</taxon>
        <taxon>Andropogoneae</taxon>
        <taxon>Sorghinae</taxon>
        <taxon>Sorghum</taxon>
    </lineage>
</organism>
<dbReference type="Gramene" id="OQU77456">
    <property type="protein sequence ID" value="OQU77456"/>
    <property type="gene ID" value="SORBI_3009G049800"/>
</dbReference>
<evidence type="ECO:0000259" key="6">
    <source>
        <dbReference type="Pfam" id="PF23559"/>
    </source>
</evidence>
<gene>
    <name evidence="8" type="ORF">SORBI_3009G049800</name>
</gene>
<dbReference type="InterPro" id="IPR027728">
    <property type="entry name" value="Topless_fam"/>
</dbReference>
<dbReference type="STRING" id="4558.A0A1Z5R269"/>
<dbReference type="eggNOG" id="KOG4658">
    <property type="taxonomic scope" value="Eukaryota"/>
</dbReference>
<dbReference type="InterPro" id="IPR027417">
    <property type="entry name" value="P-loop_NTPase"/>
</dbReference>
<dbReference type="EMBL" id="CM000768">
    <property type="protein sequence ID" value="OQU77456.1"/>
    <property type="molecule type" value="Genomic_DNA"/>
</dbReference>
<dbReference type="Pfam" id="PF00400">
    <property type="entry name" value="WD40"/>
    <property type="match status" value="1"/>
</dbReference>
<evidence type="ECO:0000256" key="4">
    <source>
        <dbReference type="SAM" id="MobiDB-lite"/>
    </source>
</evidence>
<evidence type="ECO:0000256" key="3">
    <source>
        <dbReference type="PROSITE-ProRule" id="PRU00221"/>
    </source>
</evidence>
<dbReference type="Gene3D" id="1.10.10.10">
    <property type="entry name" value="Winged helix-like DNA-binding domain superfamily/Winged helix DNA-binding domain"/>
    <property type="match status" value="1"/>
</dbReference>
<dbReference type="InterPro" id="IPR032675">
    <property type="entry name" value="LRR_dom_sf"/>
</dbReference>
<evidence type="ECO:0000259" key="5">
    <source>
        <dbReference type="Pfam" id="PF00931"/>
    </source>
</evidence>
<feature type="domain" description="Disease resistance protein winged helix" evidence="6">
    <location>
        <begin position="361"/>
        <end position="436"/>
    </location>
</feature>
<evidence type="ECO:0000259" key="7">
    <source>
        <dbReference type="Pfam" id="PF23598"/>
    </source>
</evidence>
<reference evidence="9" key="2">
    <citation type="journal article" date="2018" name="Plant J.">
        <title>The Sorghum bicolor reference genome: improved assembly, gene annotations, a transcriptome atlas, and signatures of genome organization.</title>
        <authorList>
            <person name="McCormick R.F."/>
            <person name="Truong S.K."/>
            <person name="Sreedasyam A."/>
            <person name="Jenkins J."/>
            <person name="Shu S."/>
            <person name="Sims D."/>
            <person name="Kennedy M."/>
            <person name="Amirebrahimi M."/>
            <person name="Weers B.D."/>
            <person name="McKinley B."/>
            <person name="Mattison A."/>
            <person name="Morishige D.T."/>
            <person name="Grimwood J."/>
            <person name="Schmutz J."/>
            <person name="Mullet J.E."/>
        </authorList>
    </citation>
    <scope>NUCLEOTIDE SEQUENCE [LARGE SCALE GENOMIC DNA]</scope>
    <source>
        <strain evidence="9">cv. BTx623</strain>
    </source>
</reference>
<dbReference type="PRINTS" id="PR00364">
    <property type="entry name" value="DISEASERSIST"/>
</dbReference>
<dbReference type="Gene3D" id="1.10.8.430">
    <property type="entry name" value="Helical domain of apoptotic protease-activating factors"/>
    <property type="match status" value="1"/>
</dbReference>
<dbReference type="InterPro" id="IPR042197">
    <property type="entry name" value="Apaf_helical"/>
</dbReference>
<dbReference type="InterPro" id="IPR015943">
    <property type="entry name" value="WD40/YVTN_repeat-like_dom_sf"/>
</dbReference>
<feature type="compositionally biased region" description="Polar residues" evidence="4">
    <location>
        <begin position="1278"/>
        <end position="1291"/>
    </location>
</feature>
<dbReference type="InterPro" id="IPR002182">
    <property type="entry name" value="NB-ARC"/>
</dbReference>
<protein>
    <submittedName>
        <fullName evidence="8">Uncharacterized protein</fullName>
    </submittedName>
</protein>
<dbReference type="GO" id="GO:0042742">
    <property type="term" value="P:defense response to bacterium"/>
    <property type="evidence" value="ECO:0007669"/>
    <property type="project" value="UniProtKB-ARBA"/>
</dbReference>
<dbReference type="SUPFAM" id="SSF52047">
    <property type="entry name" value="RNI-like"/>
    <property type="match status" value="1"/>
</dbReference>
<evidence type="ECO:0000256" key="1">
    <source>
        <dbReference type="ARBA" id="ARBA00022737"/>
    </source>
</evidence>
<dbReference type="PROSITE" id="PS50294">
    <property type="entry name" value="WD_REPEATS_REGION"/>
    <property type="match status" value="1"/>
</dbReference>
<feature type="region of interest" description="Disordered" evidence="4">
    <location>
        <begin position="1261"/>
        <end position="1291"/>
    </location>
</feature>
<keyword evidence="3" id="KW-0853">WD repeat</keyword>
<dbReference type="SMART" id="SM00320">
    <property type="entry name" value="WD40"/>
    <property type="match status" value="4"/>
</dbReference>
<dbReference type="InterPro" id="IPR001680">
    <property type="entry name" value="WD40_rpt"/>
</dbReference>
<dbReference type="ExpressionAtlas" id="A0A1Z5R269">
    <property type="expression patterns" value="baseline and differential"/>
</dbReference>
<dbReference type="InterPro" id="IPR036388">
    <property type="entry name" value="WH-like_DNA-bd_sf"/>
</dbReference>
<dbReference type="SUPFAM" id="SSF50978">
    <property type="entry name" value="WD40 repeat-like"/>
    <property type="match status" value="1"/>
</dbReference>
<dbReference type="Pfam" id="PF00931">
    <property type="entry name" value="NB-ARC"/>
    <property type="match status" value="1"/>
</dbReference>
<keyword evidence="1" id="KW-0677">Repeat</keyword>
<sequence length="1291" mass="145372">MEDIVDTFLVRVQDPAHSTEPHMLRRLRKKVSRLFKKSWARHKISCLIDDINEKLEEVAARRGRYTLDSIVANPVAANTIDPRVLNLYKTATELVGIEGPRDDLVNMLSLGDDEVDLSDNKKMKIVSVVGFGGLGKTTLAKAVYDHLRPRFEYRAFVTVGRNPDIKKVLRDILIALNEESYTYSKLMGLDENQLVRKLNEFVKEKRCFIVIDDIWDKESWKFIKCAMQETNHQSRLVITTRISEVATFACEAYKIQPLSHDNSKNLLYARIADGEGKYIDSPSAEACEKVLKKCDGVPLAIITIASLLANKPREDWSEVYNSIGFGRKGNNDDVENTRKILSFSYYDLPSHLKTCLLYLSIFPEDHVIGKNSLIWMWIAEGFISEEQAEAAGVGLFELGERYFNELINRNMIQPQERDYSGYINACSVHDMVLDFIHQLSSEENFVTVLNGGERQKLQGSISRRLALECVEEHKIGQLANIDVEKVRSIFASDCGFGSLCPRLPFLRLVEIVLCSVYQEPEKDVLHHLGSLVYLRYLKLENPRITELPREVRFLRFLQTLDLWNSGIVELPEEVGLLTQLVCLRLPCYVYGVIGKLTSLQELCVRCKNEGDTVQFVKELDLLRELKVLDARIRTDVMCQSIESALLESLGRLHNIKELQIYCTSYSAPDRANCDAGWVSCRQLRLLNLENCLVFSRLPAWINSSLSPNLSYLDVKVVAVKDQDMETLAKLPELSCLILRFSYTKSVVSIKIRTDEGVVYFRKLRFLKILGPPIWFDLRGSECNNSRIASSNNAIMPSLESLEFQVRVRSLKDENLHLGFDKMLGFQNIGTSSLQRVTAEVDCEDARICEVDEAEAALKHAATVHPKHPTLLSRRINEGEMLSRYQEACLEMSRAPELVTQAWKSADIVGSENIQILRMPDPEASPNKVMRLLYKDNGMELLALCSNAVHKLWKWEQSDKNPRGELSKSVPPVLWQPENGILMTNDTTNDNNPEEATACTALSKDDSYLVSASGCRVSLFNMKTFKVMATFMAPPPAATFLAFYQQRGFIFIFIGTEDSSIKLYNVHNRELGDDKVVLKGHRIKITGLAISRSKKLLVCSSADAQLCVWGLEDGEMVTSRYIRPPSNLSGALVGDTMIQFHYDEIHLLVVHESQLSIYDWQLECLCSWFPRDALPAPISSAVYSLGCLLVYAGFRDGAIGIFEAESLTLQCRIAPSAYIPSSISSGSETVYPTVVATHPWKPNQIAVGMSDGAVHVLEPLHTDDGQVESDASSEGRPLSNVSSSNGESQLDV</sequence>
<dbReference type="Gene3D" id="3.80.10.10">
    <property type="entry name" value="Ribonuclease Inhibitor"/>
    <property type="match status" value="1"/>
</dbReference>
<dbReference type="eggNOG" id="KOG0266">
    <property type="taxonomic scope" value="Eukaryota"/>
</dbReference>
<dbReference type="Pfam" id="PF23559">
    <property type="entry name" value="WHD_DRP"/>
    <property type="match status" value="1"/>
</dbReference>
<evidence type="ECO:0000313" key="9">
    <source>
        <dbReference type="Proteomes" id="UP000000768"/>
    </source>
</evidence>
<feature type="domain" description="Disease resistance R13L4/SHOC-2-like LRR" evidence="7">
    <location>
        <begin position="485"/>
        <end position="870"/>
    </location>
</feature>
<dbReference type="Gene3D" id="3.40.50.300">
    <property type="entry name" value="P-loop containing nucleotide triphosphate hydrolases"/>
    <property type="match status" value="1"/>
</dbReference>
<dbReference type="PANTHER" id="PTHR44083:SF49">
    <property type="entry name" value="OS05G0240200 PROTEIN"/>
    <property type="match status" value="1"/>
</dbReference>